<dbReference type="Proteomes" id="UP000529861">
    <property type="component" value="Unassembled WGS sequence"/>
</dbReference>
<organism evidence="1 2">
    <name type="scientific">Caldanaerobacter subterraneus</name>
    <dbReference type="NCBI Taxonomy" id="911092"/>
    <lineage>
        <taxon>Bacteria</taxon>
        <taxon>Bacillati</taxon>
        <taxon>Bacillota</taxon>
        <taxon>Clostridia</taxon>
        <taxon>Thermoanaerobacterales</taxon>
        <taxon>Thermoanaerobacteraceae</taxon>
        <taxon>Caldanaerobacter</taxon>
    </lineage>
</organism>
<evidence type="ECO:0000313" key="2">
    <source>
        <dbReference type="Proteomes" id="UP000529861"/>
    </source>
</evidence>
<reference evidence="1 2" key="1">
    <citation type="submission" date="2020-04" db="EMBL/GenBank/DDBJ databases">
        <title>Draft genome sequence of Caldanaerobacter sunterraneus. strain 1523vc isolated from Griffin hot spring, Kamchatka, Russia.</title>
        <authorList>
            <person name="Toshchakov S.V."/>
            <person name="Podosokorskaya O.A."/>
            <person name="Kublanov I.V."/>
            <person name="Korzhenkov A."/>
            <person name="Patrushev M.V."/>
        </authorList>
    </citation>
    <scope>NUCLEOTIDE SEQUENCE [LARGE SCALE GENOMIC DNA]</scope>
    <source>
        <strain evidence="1 2">1523vc</strain>
    </source>
</reference>
<evidence type="ECO:0000313" key="1">
    <source>
        <dbReference type="EMBL" id="NNG68192.1"/>
    </source>
</evidence>
<dbReference type="AlphaFoldDB" id="A0A7Y2L9H7"/>
<accession>A0A7Y2L9H7</accession>
<proteinExistence type="predicted"/>
<dbReference type="EMBL" id="JABEQB010000065">
    <property type="protein sequence ID" value="NNG68192.1"/>
    <property type="molecule type" value="Genomic_DNA"/>
</dbReference>
<protein>
    <submittedName>
        <fullName evidence="1">Uncharacterized protein</fullName>
    </submittedName>
</protein>
<sequence length="387" mass="44570">MRKIVNRKDKIIINYSQSKGGKQRSFNLVFPYINDTEIDVVLVAEESDSGEWNPLKAIIDKEETTADEEEAAKDLADLTWHIYSRKERKKLLPPVVNLWEEGNLMIAACLSEKYGEKFFTAKQQENLEKEVLNSDRLICWWPDPVIWESAKKFKESFNLLPFNEIAIPFYTFKEYFKRPDIQAEMQKYWDELEEISESPQEFAVIGESIKADEYAKYLRGLKTTLLFLKKNNIPFKLTLGNVDRAEEFFKKENLDPFQPDSWITAASVFEPMSDFLIEEQVLTGPSSIITGKEEIKACLSFLSHFPYTAPVPDAVGAVVYAGDKHVSSTVFWFNPATTIEIVKKAVEAALEELNKRGVEKIIMIEEMVPFETSWEGEGLLLQIAEDW</sequence>
<name>A0A7Y2L9H7_9THEO</name>
<comment type="caution">
    <text evidence="1">The sequence shown here is derived from an EMBL/GenBank/DDBJ whole genome shotgun (WGS) entry which is preliminary data.</text>
</comment>
<gene>
    <name evidence="1" type="ORF">HKI81_13610</name>
</gene>
<dbReference type="RefSeq" id="WP_170271803.1">
    <property type="nucleotide sequence ID" value="NZ_JABEQB010000065.1"/>
</dbReference>